<evidence type="ECO:0000256" key="1">
    <source>
        <dbReference type="ARBA" id="ARBA00023125"/>
    </source>
</evidence>
<dbReference type="Gene3D" id="1.10.357.10">
    <property type="entry name" value="Tetracycline Repressor, domain 2"/>
    <property type="match status" value="1"/>
</dbReference>
<dbReference type="PRINTS" id="PR00455">
    <property type="entry name" value="HTHTETR"/>
</dbReference>
<dbReference type="PANTHER" id="PTHR30055:SF226">
    <property type="entry name" value="HTH-TYPE TRANSCRIPTIONAL REGULATOR PKSA"/>
    <property type="match status" value="1"/>
</dbReference>
<reference evidence="4 5" key="1">
    <citation type="submission" date="2018-10" db="EMBL/GenBank/DDBJ databases">
        <title>Relationship between Morphology and Antimicrobial Activity in Streptomyces.</title>
        <authorList>
            <person name="Kang H.J."/>
            <person name="Kim S.B."/>
        </authorList>
    </citation>
    <scope>NUCLEOTIDE SEQUENCE [LARGE SCALE GENOMIC DNA]</scope>
    <source>
        <strain evidence="4 5">BH38</strain>
    </source>
</reference>
<evidence type="ECO:0000259" key="3">
    <source>
        <dbReference type="PROSITE" id="PS50977"/>
    </source>
</evidence>
<accession>A0A387H5W4</accession>
<name>A0A387H5W4_9ACTN</name>
<organism evidence="4 5">
    <name type="scientific">Streptomyces hundungensis</name>
    <dbReference type="NCBI Taxonomy" id="1077946"/>
    <lineage>
        <taxon>Bacteria</taxon>
        <taxon>Bacillati</taxon>
        <taxon>Actinomycetota</taxon>
        <taxon>Actinomycetes</taxon>
        <taxon>Kitasatosporales</taxon>
        <taxon>Streptomycetaceae</taxon>
        <taxon>Streptomyces</taxon>
    </lineage>
</organism>
<evidence type="ECO:0000256" key="2">
    <source>
        <dbReference type="PROSITE-ProRule" id="PRU00335"/>
    </source>
</evidence>
<evidence type="ECO:0000313" key="4">
    <source>
        <dbReference type="EMBL" id="AYG78814.1"/>
    </source>
</evidence>
<keyword evidence="5" id="KW-1185">Reference proteome</keyword>
<dbReference type="Proteomes" id="UP000271554">
    <property type="component" value="Chromosome"/>
</dbReference>
<dbReference type="PROSITE" id="PS50977">
    <property type="entry name" value="HTH_TETR_2"/>
    <property type="match status" value="1"/>
</dbReference>
<feature type="domain" description="HTH tetR-type" evidence="3">
    <location>
        <begin position="10"/>
        <end position="70"/>
    </location>
</feature>
<dbReference type="InterPro" id="IPR050109">
    <property type="entry name" value="HTH-type_TetR-like_transc_reg"/>
</dbReference>
<dbReference type="GO" id="GO:0000976">
    <property type="term" value="F:transcription cis-regulatory region binding"/>
    <property type="evidence" value="ECO:0007669"/>
    <property type="project" value="TreeGrafter"/>
</dbReference>
<evidence type="ECO:0000313" key="5">
    <source>
        <dbReference type="Proteomes" id="UP000271554"/>
    </source>
</evidence>
<dbReference type="EMBL" id="CP032698">
    <property type="protein sequence ID" value="AYG78814.1"/>
    <property type="molecule type" value="Genomic_DNA"/>
</dbReference>
<dbReference type="GO" id="GO:0003700">
    <property type="term" value="F:DNA-binding transcription factor activity"/>
    <property type="evidence" value="ECO:0007669"/>
    <property type="project" value="TreeGrafter"/>
</dbReference>
<sequence>MAIDRSAAPESNRERIIAAAVHLLAEGGREAVSTRAVSSAAGVQAPTIYRLFGDKQGLLDAVAAHGFATHLGTKARLEPSDDPVEDLRVGWTLNLEFGLAHPALYTLMYAEPRPGAMPPAAVAALEILGEHIHRIAEAGRLRVDEARAAQLVHAVGGGVTLALIATPEDRRDLSVSRLAREAVIGAITTDAPGPTPPGPAGAALALRALLPATDVLTPGERGLLIELLDRIARAG</sequence>
<protein>
    <submittedName>
        <fullName evidence="4">Tetracycline repressor protein class D</fullName>
    </submittedName>
</protein>
<dbReference type="InterPro" id="IPR009057">
    <property type="entry name" value="Homeodomain-like_sf"/>
</dbReference>
<dbReference type="SUPFAM" id="SSF48498">
    <property type="entry name" value="Tetracyclin repressor-like, C-terminal domain"/>
    <property type="match status" value="1"/>
</dbReference>
<dbReference type="KEGG" id="shun:DWB77_00923"/>
<keyword evidence="1 2" id="KW-0238">DNA-binding</keyword>
<dbReference type="SUPFAM" id="SSF46689">
    <property type="entry name" value="Homeodomain-like"/>
    <property type="match status" value="1"/>
</dbReference>
<dbReference type="InterPro" id="IPR036271">
    <property type="entry name" value="Tet_transcr_reg_TetR-rel_C_sf"/>
</dbReference>
<dbReference type="InterPro" id="IPR001647">
    <property type="entry name" value="HTH_TetR"/>
</dbReference>
<proteinExistence type="predicted"/>
<dbReference type="PANTHER" id="PTHR30055">
    <property type="entry name" value="HTH-TYPE TRANSCRIPTIONAL REGULATOR RUTR"/>
    <property type="match status" value="1"/>
</dbReference>
<feature type="DNA-binding region" description="H-T-H motif" evidence="2">
    <location>
        <begin position="33"/>
        <end position="52"/>
    </location>
</feature>
<dbReference type="RefSeq" id="WP_120720006.1">
    <property type="nucleotide sequence ID" value="NZ_CP032698.1"/>
</dbReference>
<dbReference type="OrthoDB" id="3784817at2"/>
<dbReference type="Pfam" id="PF00440">
    <property type="entry name" value="TetR_N"/>
    <property type="match status" value="1"/>
</dbReference>
<dbReference type="AlphaFoldDB" id="A0A387H5W4"/>
<gene>
    <name evidence="4" type="primary">tetR_2</name>
    <name evidence="4" type="ORF">DWB77_00923</name>
</gene>